<accession>A0A554XF06</accession>
<name>A0A554XF06_9BURK</name>
<dbReference type="EMBL" id="VJON01000019">
    <property type="protein sequence ID" value="TSE34420.1"/>
    <property type="molecule type" value="Genomic_DNA"/>
</dbReference>
<evidence type="ECO:0008006" key="3">
    <source>
        <dbReference type="Google" id="ProtNLM"/>
    </source>
</evidence>
<dbReference type="Proteomes" id="UP000318294">
    <property type="component" value="Unassembled WGS sequence"/>
</dbReference>
<proteinExistence type="predicted"/>
<protein>
    <recommendedName>
        <fullName evidence="3">Prophage CP4-57 regulatory protein (AlpA)</fullName>
    </recommendedName>
</protein>
<organism evidence="1 2">
    <name type="scientific">Tepidimonas charontis</name>
    <dbReference type="NCBI Taxonomy" id="2267262"/>
    <lineage>
        <taxon>Bacteria</taxon>
        <taxon>Pseudomonadati</taxon>
        <taxon>Pseudomonadota</taxon>
        <taxon>Betaproteobacteria</taxon>
        <taxon>Burkholderiales</taxon>
        <taxon>Tepidimonas</taxon>
    </lineage>
</organism>
<dbReference type="OrthoDB" id="8662296at2"/>
<keyword evidence="2" id="KW-1185">Reference proteome</keyword>
<evidence type="ECO:0000313" key="1">
    <source>
        <dbReference type="EMBL" id="TSE34420.1"/>
    </source>
</evidence>
<gene>
    <name evidence="1" type="ORF">Tchar_01395</name>
</gene>
<dbReference type="RefSeq" id="WP_144328344.1">
    <property type="nucleotide sequence ID" value="NZ_VJON01000019.1"/>
</dbReference>
<evidence type="ECO:0000313" key="2">
    <source>
        <dbReference type="Proteomes" id="UP000318294"/>
    </source>
</evidence>
<comment type="caution">
    <text evidence="1">The sequence shown here is derived from an EMBL/GenBank/DDBJ whole genome shotgun (WGS) entry which is preliminary data.</text>
</comment>
<reference evidence="1 2" key="1">
    <citation type="submission" date="2019-07" db="EMBL/GenBank/DDBJ databases">
        <title>Tepidimonas charontis SPSP-6 draft genome.</title>
        <authorList>
            <person name="Da Costa M.S."/>
            <person name="Froufe H.J.C."/>
            <person name="Egas C."/>
            <person name="Albuquerque L."/>
        </authorList>
    </citation>
    <scope>NUCLEOTIDE SEQUENCE [LARGE SCALE GENOMIC DNA]</scope>
    <source>
        <strain evidence="1 2">SPSP-6</strain>
    </source>
</reference>
<sequence length="63" mass="7491">MIGVRKVGYTQIAEILGVSRTHVVNRISKQPDFPKPIIRVSRMTVWWDERDIWEWARKRAQKG</sequence>
<dbReference type="AlphaFoldDB" id="A0A554XF06"/>